<dbReference type="OrthoDB" id="2423445at2759"/>
<dbReference type="InterPro" id="IPR013087">
    <property type="entry name" value="Znf_C2H2_type"/>
</dbReference>
<dbReference type="AlphaFoldDB" id="A0A9W4X940"/>
<evidence type="ECO:0000259" key="2">
    <source>
        <dbReference type="PROSITE" id="PS50157"/>
    </source>
</evidence>
<feature type="non-terminal residue" evidence="3">
    <location>
        <position position="78"/>
    </location>
</feature>
<dbReference type="Proteomes" id="UP001153678">
    <property type="component" value="Unassembled WGS sequence"/>
</dbReference>
<evidence type="ECO:0000313" key="3">
    <source>
        <dbReference type="EMBL" id="CAI2195261.1"/>
    </source>
</evidence>
<reference evidence="3" key="1">
    <citation type="submission" date="2022-08" db="EMBL/GenBank/DDBJ databases">
        <authorList>
            <person name="Kallberg Y."/>
            <person name="Tangrot J."/>
            <person name="Rosling A."/>
        </authorList>
    </citation>
    <scope>NUCLEOTIDE SEQUENCE</scope>
    <source>
        <strain evidence="3">Wild A</strain>
    </source>
</reference>
<evidence type="ECO:0000256" key="1">
    <source>
        <dbReference type="PROSITE-ProRule" id="PRU00042"/>
    </source>
</evidence>
<evidence type="ECO:0000313" key="4">
    <source>
        <dbReference type="Proteomes" id="UP001153678"/>
    </source>
</evidence>
<protein>
    <submittedName>
        <fullName evidence="3">6139_t:CDS:1</fullName>
    </submittedName>
</protein>
<dbReference type="EMBL" id="CAMKVN010012208">
    <property type="protein sequence ID" value="CAI2195261.1"/>
    <property type="molecule type" value="Genomic_DNA"/>
</dbReference>
<name>A0A9W4X940_9GLOM</name>
<feature type="non-terminal residue" evidence="3">
    <location>
        <position position="1"/>
    </location>
</feature>
<feature type="domain" description="C2H2-type" evidence="2">
    <location>
        <begin position="9"/>
        <end position="36"/>
    </location>
</feature>
<sequence>KARSDKKGTTCKRCGREYSTPQKLREHLKRKNLCKPLQKQKEVASIQTLIQVPIQASEINAQVESSSVNKSNKEKPHV</sequence>
<organism evidence="3 4">
    <name type="scientific">Funneliformis geosporum</name>
    <dbReference type="NCBI Taxonomy" id="1117311"/>
    <lineage>
        <taxon>Eukaryota</taxon>
        <taxon>Fungi</taxon>
        <taxon>Fungi incertae sedis</taxon>
        <taxon>Mucoromycota</taxon>
        <taxon>Glomeromycotina</taxon>
        <taxon>Glomeromycetes</taxon>
        <taxon>Glomerales</taxon>
        <taxon>Glomeraceae</taxon>
        <taxon>Funneliformis</taxon>
    </lineage>
</organism>
<keyword evidence="1" id="KW-0863">Zinc-finger</keyword>
<comment type="caution">
    <text evidence="3">The sequence shown here is derived from an EMBL/GenBank/DDBJ whole genome shotgun (WGS) entry which is preliminary data.</text>
</comment>
<dbReference type="PROSITE" id="PS50157">
    <property type="entry name" value="ZINC_FINGER_C2H2_2"/>
    <property type="match status" value="1"/>
</dbReference>
<keyword evidence="1" id="KW-0862">Zinc</keyword>
<accession>A0A9W4X940</accession>
<proteinExistence type="predicted"/>
<keyword evidence="4" id="KW-1185">Reference proteome</keyword>
<gene>
    <name evidence="3" type="ORF">FWILDA_LOCUS16987</name>
</gene>
<dbReference type="GO" id="GO:0008270">
    <property type="term" value="F:zinc ion binding"/>
    <property type="evidence" value="ECO:0007669"/>
    <property type="project" value="UniProtKB-KW"/>
</dbReference>
<keyword evidence="1" id="KW-0479">Metal-binding</keyword>